<evidence type="ECO:0000313" key="2">
    <source>
        <dbReference type="EnsemblFungi" id="CEF86774"/>
    </source>
</evidence>
<dbReference type="InParanoid" id="I1S7C8"/>
<dbReference type="RefSeq" id="XP_011324053.1">
    <property type="nucleotide sequence ID" value="XM_011325751.1"/>
</dbReference>
<evidence type="ECO:0000313" key="1">
    <source>
        <dbReference type="EMBL" id="CEF86774.1"/>
    </source>
</evidence>
<dbReference type="AlphaFoldDB" id="I1S7C8"/>
<proteinExistence type="predicted"/>
<dbReference type="HOGENOM" id="CLU_1896421_0_0_1"/>
<reference evidence="1 3" key="3">
    <citation type="journal article" date="2015" name="BMC Genomics">
        <title>The completed genome sequence of the pathogenic ascomycete fungus Fusarium graminearum.</title>
        <authorList>
            <person name="King R."/>
            <person name="Urban M."/>
            <person name="Hammond-Kosack M.C."/>
            <person name="Hassani-Pak K."/>
            <person name="Hammond-Kosack K.E."/>
        </authorList>
    </citation>
    <scope>NUCLEOTIDE SEQUENCE [LARGE SCALE GENOMIC DNA]</scope>
    <source>
        <strain evidence="3">ATCC MYA-4620 / CBS 123657 / FGSC 9075 / NRRL 31084 / PH-1</strain>
        <strain evidence="1">PH-1</strain>
    </source>
</reference>
<evidence type="ECO:0000313" key="3">
    <source>
        <dbReference type="Proteomes" id="UP000070720"/>
    </source>
</evidence>
<reference evidence="2" key="4">
    <citation type="submission" date="2017-01" db="UniProtKB">
        <authorList>
            <consortium name="EnsemblFungi"/>
        </authorList>
    </citation>
    <scope>IDENTIFICATION</scope>
    <source>
        <strain evidence="2">PH-1 / ATCC MYA-4620 / FGSC 9075 / NRRL 31084</strain>
    </source>
</reference>
<name>I1S7C8_GIBZE</name>
<dbReference type="Proteomes" id="UP000070720">
    <property type="component" value="Chromosome 3"/>
</dbReference>
<reference evidence="2 3" key="1">
    <citation type="journal article" date="2007" name="Science">
        <title>The Fusarium graminearum genome reveals a link between localized polymorphism and pathogen specialization.</title>
        <authorList>
            <person name="Cuomo C.A."/>
            <person name="Gueldener U."/>
            <person name="Xu J.-R."/>
            <person name="Trail F."/>
            <person name="Turgeon B.G."/>
            <person name="Di Pietro A."/>
            <person name="Walton J.D."/>
            <person name="Ma L.-J."/>
            <person name="Baker S.E."/>
            <person name="Rep M."/>
            <person name="Adam G."/>
            <person name="Antoniw J."/>
            <person name="Baldwin T."/>
            <person name="Calvo S.E."/>
            <person name="Chang Y.-L."/>
            <person name="DeCaprio D."/>
            <person name="Gale L.R."/>
            <person name="Gnerre S."/>
            <person name="Goswami R.S."/>
            <person name="Hammond-Kosack K."/>
            <person name="Harris L.J."/>
            <person name="Hilburn K."/>
            <person name="Kennell J.C."/>
            <person name="Kroken S."/>
            <person name="Magnuson J.K."/>
            <person name="Mannhaupt G."/>
            <person name="Mauceli E.W."/>
            <person name="Mewes H.-W."/>
            <person name="Mitterbauer R."/>
            <person name="Muehlbauer G."/>
            <person name="Muensterkoetter M."/>
            <person name="Nelson D."/>
            <person name="O'Donnell K."/>
            <person name="Ouellet T."/>
            <person name="Qi W."/>
            <person name="Quesneville H."/>
            <person name="Roncero M.I.G."/>
            <person name="Seong K.-Y."/>
            <person name="Tetko I.V."/>
            <person name="Urban M."/>
            <person name="Waalwijk C."/>
            <person name="Ward T.J."/>
            <person name="Yao J."/>
            <person name="Birren B.W."/>
            <person name="Kistler H.C."/>
        </authorList>
    </citation>
    <scope>NUCLEOTIDE SEQUENCE [LARGE SCALE GENOMIC DNA]</scope>
    <source>
        <strain evidence="3">ATCC MYA-4620 / CBS 123657 / FGSC 9075 / NRRL 31084 / PH-1</strain>
        <strain evidence="2">PH-1 / ATCC MYA-4620 / FGSC 9075 / NRRL 31084</strain>
    </source>
</reference>
<dbReference type="VEuPathDB" id="FungiDB:FGRAMPH1_01G18089"/>
<accession>I1S7C8</accession>
<keyword evidence="3" id="KW-1185">Reference proteome</keyword>
<dbReference type="EnsemblFungi" id="CEF86774">
    <property type="protein sequence ID" value="CEF86774"/>
    <property type="gene ID" value="FGRRES_12751"/>
</dbReference>
<reference evidence="2 3" key="2">
    <citation type="journal article" date="2010" name="Nature">
        <title>Comparative genomics reveals mobile pathogenicity chromosomes in Fusarium.</title>
        <authorList>
            <person name="Ma L.J."/>
            <person name="van der Does H.C."/>
            <person name="Borkovich K.A."/>
            <person name="Coleman J.J."/>
            <person name="Daboussi M.J."/>
            <person name="Di Pietro A."/>
            <person name="Dufresne M."/>
            <person name="Freitag M."/>
            <person name="Grabherr M."/>
            <person name="Henrissat B."/>
            <person name="Houterman P.M."/>
            <person name="Kang S."/>
            <person name="Shim W.B."/>
            <person name="Woloshuk C."/>
            <person name="Xie X."/>
            <person name="Xu J.R."/>
            <person name="Antoniw J."/>
            <person name="Baker S.E."/>
            <person name="Bluhm B.H."/>
            <person name="Breakspear A."/>
            <person name="Brown D.W."/>
            <person name="Butchko R.A."/>
            <person name="Chapman S."/>
            <person name="Coulson R."/>
            <person name="Coutinho P.M."/>
            <person name="Danchin E.G."/>
            <person name="Diener A."/>
            <person name="Gale L.R."/>
            <person name="Gardiner D.M."/>
            <person name="Goff S."/>
            <person name="Hammond-Kosack K.E."/>
            <person name="Hilburn K."/>
            <person name="Hua-Van A."/>
            <person name="Jonkers W."/>
            <person name="Kazan K."/>
            <person name="Kodira C.D."/>
            <person name="Koehrsen M."/>
            <person name="Kumar L."/>
            <person name="Lee Y.H."/>
            <person name="Li L."/>
            <person name="Manners J.M."/>
            <person name="Miranda-Saavedra D."/>
            <person name="Mukherjee M."/>
            <person name="Park G."/>
            <person name="Park J."/>
            <person name="Park S.Y."/>
            <person name="Proctor R.H."/>
            <person name="Regev A."/>
            <person name="Ruiz-Roldan M.C."/>
            <person name="Sain D."/>
            <person name="Sakthikumar S."/>
            <person name="Sykes S."/>
            <person name="Schwartz D.C."/>
            <person name="Turgeon B.G."/>
            <person name="Wapinski I."/>
            <person name="Yoder O."/>
            <person name="Young S."/>
            <person name="Zeng Q."/>
            <person name="Zhou S."/>
            <person name="Galagan J."/>
            <person name="Cuomo C.A."/>
            <person name="Kistler H.C."/>
            <person name="Rep M."/>
        </authorList>
    </citation>
    <scope>GENOME REANNOTATION</scope>
    <source>
        <strain evidence="3">ATCC MYA-4620 / CBS 123657 / FGSC 9075 / NRRL 31084 / PH-1</strain>
        <strain evidence="2">PH-1 / ATCC MYA-4620 / FGSC 9075 / NRRL 31084</strain>
    </source>
</reference>
<dbReference type="KEGG" id="fgr:FGSG_12751"/>
<protein>
    <submittedName>
        <fullName evidence="1">Chromosome 3, complete genome</fullName>
    </submittedName>
</protein>
<accession>A0A098DZG6</accession>
<dbReference type="EMBL" id="HG970334">
    <property type="protein sequence ID" value="CEF86774.1"/>
    <property type="molecule type" value="Genomic_DNA"/>
</dbReference>
<gene>
    <name evidence="1" type="ORF">FGRAMPH1_01T18089</name>
</gene>
<organism evidence="1 3">
    <name type="scientific">Gibberella zeae (strain ATCC MYA-4620 / CBS 123657 / FGSC 9075 / NRRL 31084 / PH-1)</name>
    <name type="common">Wheat head blight fungus</name>
    <name type="synonym">Fusarium graminearum</name>
    <dbReference type="NCBI Taxonomy" id="229533"/>
    <lineage>
        <taxon>Eukaryota</taxon>
        <taxon>Fungi</taxon>
        <taxon>Dikarya</taxon>
        <taxon>Ascomycota</taxon>
        <taxon>Pezizomycotina</taxon>
        <taxon>Sordariomycetes</taxon>
        <taxon>Hypocreomycetidae</taxon>
        <taxon>Hypocreales</taxon>
        <taxon>Nectriaceae</taxon>
        <taxon>Fusarium</taxon>
    </lineage>
</organism>
<sequence length="134" mass="15280">MVIYHDILVNLSMPMLIGSLFPRKKKDGDFLSVSIVHINVGFRLRYKCSALLLQFGNVMFRETNPSFSNPGGSTIWQPGDEGGACIERNIIDLTTLNTTQQTLRQVTIRMKRVEVWNKTTVDVVIKRKEKLNIL</sequence>